<name>A0ACB9Z1M6_9PEZI</name>
<dbReference type="Proteomes" id="UP001497700">
    <property type="component" value="Unassembled WGS sequence"/>
</dbReference>
<accession>A0ACB9Z1M6</accession>
<evidence type="ECO:0000313" key="2">
    <source>
        <dbReference type="Proteomes" id="UP001497700"/>
    </source>
</evidence>
<keyword evidence="2" id="KW-1185">Reference proteome</keyword>
<evidence type="ECO:0000313" key="1">
    <source>
        <dbReference type="EMBL" id="KAI4865659.1"/>
    </source>
</evidence>
<protein>
    <submittedName>
        <fullName evidence="1">Uncharacterized protein</fullName>
    </submittedName>
</protein>
<gene>
    <name evidence="1" type="ORF">F4820DRAFT_419778</name>
</gene>
<comment type="caution">
    <text evidence="1">The sequence shown here is derived from an EMBL/GenBank/DDBJ whole genome shotgun (WGS) entry which is preliminary data.</text>
</comment>
<sequence length="265" mass="29895">MNAQDTSKQPEVTVFRGWKETGKYVWSPYVVKLETRLRFAGVRYTTDVGGLKAAPRGKIPYIEFRDSSSASPLLLSDSSLIIQNLTERGTLPDLNGRLGPAERSHDMALRALLEDKLSFYHAWERWTRNYYTMRDHALWSIPYPVRVIVGLLVHRNITATLHGQGTGRFTAEEIAAFRLEIWEGLSALLVASRSSSKGGDDEPFWALGGSHPTEADASLFAFVISVLISTASPDSQKVVKSFPILLDYANRIHDRYFPDYEKWTL</sequence>
<proteinExistence type="predicted"/>
<organism evidence="1 2">
    <name type="scientific">Hypoxylon rubiginosum</name>
    <dbReference type="NCBI Taxonomy" id="110542"/>
    <lineage>
        <taxon>Eukaryota</taxon>
        <taxon>Fungi</taxon>
        <taxon>Dikarya</taxon>
        <taxon>Ascomycota</taxon>
        <taxon>Pezizomycotina</taxon>
        <taxon>Sordariomycetes</taxon>
        <taxon>Xylariomycetidae</taxon>
        <taxon>Xylariales</taxon>
        <taxon>Hypoxylaceae</taxon>
        <taxon>Hypoxylon</taxon>
    </lineage>
</organism>
<dbReference type="EMBL" id="MU393469">
    <property type="protein sequence ID" value="KAI4865659.1"/>
    <property type="molecule type" value="Genomic_DNA"/>
</dbReference>
<reference evidence="1 2" key="1">
    <citation type="journal article" date="2022" name="New Phytol.">
        <title>Ecological generalism drives hyperdiversity of secondary metabolite gene clusters in xylarialean endophytes.</title>
        <authorList>
            <person name="Franco M.E.E."/>
            <person name="Wisecaver J.H."/>
            <person name="Arnold A.E."/>
            <person name="Ju Y.M."/>
            <person name="Slot J.C."/>
            <person name="Ahrendt S."/>
            <person name="Moore L.P."/>
            <person name="Eastman K.E."/>
            <person name="Scott K."/>
            <person name="Konkel Z."/>
            <person name="Mondo S.J."/>
            <person name="Kuo A."/>
            <person name="Hayes R.D."/>
            <person name="Haridas S."/>
            <person name="Andreopoulos B."/>
            <person name="Riley R."/>
            <person name="LaButti K."/>
            <person name="Pangilinan J."/>
            <person name="Lipzen A."/>
            <person name="Amirebrahimi M."/>
            <person name="Yan J."/>
            <person name="Adam C."/>
            <person name="Keymanesh K."/>
            <person name="Ng V."/>
            <person name="Louie K."/>
            <person name="Northen T."/>
            <person name="Drula E."/>
            <person name="Henrissat B."/>
            <person name="Hsieh H.M."/>
            <person name="Youens-Clark K."/>
            <person name="Lutzoni F."/>
            <person name="Miadlikowska J."/>
            <person name="Eastwood D.C."/>
            <person name="Hamelin R.C."/>
            <person name="Grigoriev I.V."/>
            <person name="U'Ren J.M."/>
        </authorList>
    </citation>
    <scope>NUCLEOTIDE SEQUENCE [LARGE SCALE GENOMIC DNA]</scope>
    <source>
        <strain evidence="1 2">CBS 119005</strain>
    </source>
</reference>